<dbReference type="OrthoDB" id="9798104at2"/>
<accession>A0A545UCN0</accession>
<dbReference type="InterPro" id="IPR014710">
    <property type="entry name" value="RmlC-like_jellyroll"/>
</dbReference>
<feature type="domain" description="Cyclic nucleotide-binding" evidence="1">
    <location>
        <begin position="21"/>
        <end position="124"/>
    </location>
</feature>
<comment type="caution">
    <text evidence="2">The sequence shown here is derived from an EMBL/GenBank/DDBJ whole genome shotgun (WGS) entry which is preliminary data.</text>
</comment>
<dbReference type="SUPFAM" id="SSF51206">
    <property type="entry name" value="cAMP-binding domain-like"/>
    <property type="match status" value="1"/>
</dbReference>
<protein>
    <submittedName>
        <fullName evidence="2">Crp/Fnr family transcriptional regulator</fullName>
    </submittedName>
</protein>
<dbReference type="EMBL" id="VIKS01000009">
    <property type="protein sequence ID" value="TQV87232.1"/>
    <property type="molecule type" value="Genomic_DNA"/>
</dbReference>
<organism evidence="2 3">
    <name type="scientific">Aliikangiella coralliicola</name>
    <dbReference type="NCBI Taxonomy" id="2592383"/>
    <lineage>
        <taxon>Bacteria</taxon>
        <taxon>Pseudomonadati</taxon>
        <taxon>Pseudomonadota</taxon>
        <taxon>Gammaproteobacteria</taxon>
        <taxon>Oceanospirillales</taxon>
        <taxon>Pleioneaceae</taxon>
        <taxon>Aliikangiella</taxon>
    </lineage>
</organism>
<gene>
    <name evidence="2" type="ORF">FLL46_15190</name>
</gene>
<proteinExistence type="predicted"/>
<reference evidence="2 3" key="1">
    <citation type="submission" date="2019-07" db="EMBL/GenBank/DDBJ databases">
        <title>Draft genome for Aliikangiella sp. M105.</title>
        <authorList>
            <person name="Wang G."/>
        </authorList>
    </citation>
    <scope>NUCLEOTIDE SEQUENCE [LARGE SCALE GENOMIC DNA]</scope>
    <source>
        <strain evidence="2 3">M105</strain>
    </source>
</reference>
<dbReference type="Proteomes" id="UP000315439">
    <property type="component" value="Unassembled WGS sequence"/>
</dbReference>
<name>A0A545UCN0_9GAMM</name>
<evidence type="ECO:0000313" key="3">
    <source>
        <dbReference type="Proteomes" id="UP000315439"/>
    </source>
</evidence>
<dbReference type="PROSITE" id="PS50042">
    <property type="entry name" value="CNMP_BINDING_3"/>
    <property type="match status" value="1"/>
</dbReference>
<keyword evidence="3" id="KW-1185">Reference proteome</keyword>
<dbReference type="Pfam" id="PF00027">
    <property type="entry name" value="cNMP_binding"/>
    <property type="match status" value="1"/>
</dbReference>
<dbReference type="AlphaFoldDB" id="A0A545UCN0"/>
<dbReference type="CDD" id="cd00038">
    <property type="entry name" value="CAP_ED"/>
    <property type="match status" value="1"/>
</dbReference>
<evidence type="ECO:0000259" key="1">
    <source>
        <dbReference type="PROSITE" id="PS50042"/>
    </source>
</evidence>
<evidence type="ECO:0000313" key="2">
    <source>
        <dbReference type="EMBL" id="TQV87232.1"/>
    </source>
</evidence>
<dbReference type="InterPro" id="IPR018490">
    <property type="entry name" value="cNMP-bd_dom_sf"/>
</dbReference>
<sequence>MDSYFPISDETWQGMKNICQFSEIEKDAILYRVGELPQSFSFVYSGLFRLFVVDDKGHEYNKIFFDERTFPGSMTALLTSSPSQYTIESLEPSVIITINFKGFRKLLLEQDDLKLFHINYLEKNWLLAKDAREVEIVQEDASQRYERFLLEHSAISSRIPQYHIASHLGITPTQLSRIRKKK</sequence>
<dbReference type="Gene3D" id="2.60.120.10">
    <property type="entry name" value="Jelly Rolls"/>
    <property type="match status" value="1"/>
</dbReference>
<dbReference type="InterPro" id="IPR000595">
    <property type="entry name" value="cNMP-bd_dom"/>
</dbReference>